<dbReference type="PANTHER" id="PTHR34069:SF2">
    <property type="entry name" value="BETA-KETOACYL-[ACYL-CARRIER-PROTEIN] SYNTHASE III"/>
    <property type="match status" value="1"/>
</dbReference>
<dbReference type="InterPro" id="IPR016039">
    <property type="entry name" value="Thiolase-like"/>
</dbReference>
<evidence type="ECO:0000313" key="1">
    <source>
        <dbReference type="EMBL" id="NMD99928.1"/>
    </source>
</evidence>
<dbReference type="Proteomes" id="UP000543804">
    <property type="component" value="Unassembled WGS sequence"/>
</dbReference>
<sequence length="88" mass="9794">MNKYAAIRAVSTYLPEKVECNDSNDHLSKKLGIQERHIAAENEAASDLAVHAAEKLFSSHAVEKKDIDFLLLCLQHPDYQVPTTACQV</sequence>
<proteinExistence type="predicted"/>
<reference evidence="1 2" key="1">
    <citation type="submission" date="2020-04" db="EMBL/GenBank/DDBJ databases">
        <authorList>
            <person name="Hitch T.C.A."/>
            <person name="Wylensek D."/>
            <person name="Clavel T."/>
        </authorList>
    </citation>
    <scope>NUCLEOTIDE SEQUENCE [LARGE SCALE GENOMIC DNA]</scope>
    <source>
        <strain evidence="1 2">PG-130-P53-12</strain>
    </source>
</reference>
<comment type="caution">
    <text evidence="1">The sequence shown here is derived from an EMBL/GenBank/DDBJ whole genome shotgun (WGS) entry which is preliminary data.</text>
</comment>
<evidence type="ECO:0000313" key="2">
    <source>
        <dbReference type="Proteomes" id="UP000543804"/>
    </source>
</evidence>
<dbReference type="AlphaFoldDB" id="A0A848B9I3"/>
<dbReference type="EMBL" id="JABAFA010000095">
    <property type="protein sequence ID" value="NMD99928.1"/>
    <property type="molecule type" value="Genomic_DNA"/>
</dbReference>
<dbReference type="GO" id="GO:0044550">
    <property type="term" value="P:secondary metabolite biosynthetic process"/>
    <property type="evidence" value="ECO:0007669"/>
    <property type="project" value="TreeGrafter"/>
</dbReference>
<dbReference type="GO" id="GO:0016746">
    <property type="term" value="F:acyltransferase activity"/>
    <property type="evidence" value="ECO:0007669"/>
    <property type="project" value="UniProtKB-KW"/>
</dbReference>
<dbReference type="PANTHER" id="PTHR34069">
    <property type="entry name" value="3-OXOACYL-[ACYL-CARRIER-PROTEIN] SYNTHASE 3"/>
    <property type="match status" value="1"/>
</dbReference>
<feature type="non-terminal residue" evidence="1">
    <location>
        <position position="88"/>
    </location>
</feature>
<organism evidence="1 2">
    <name type="scientific">Selenomonas bovis</name>
    <dbReference type="NCBI Taxonomy" id="416586"/>
    <lineage>
        <taxon>Bacteria</taxon>
        <taxon>Bacillati</taxon>
        <taxon>Bacillota</taxon>
        <taxon>Negativicutes</taxon>
        <taxon>Selenomonadales</taxon>
        <taxon>Selenomonadaceae</taxon>
        <taxon>Selenomonas</taxon>
    </lineage>
</organism>
<gene>
    <name evidence="1" type="ORF">HF878_10800</name>
</gene>
<keyword evidence="2" id="KW-1185">Reference proteome</keyword>
<accession>A0A848B9I3</accession>
<protein>
    <submittedName>
        <fullName evidence="1">3-oxoacyl-ACP synthase</fullName>
    </submittedName>
</protein>
<dbReference type="Gene3D" id="3.40.47.10">
    <property type="match status" value="1"/>
</dbReference>
<dbReference type="SUPFAM" id="SSF53901">
    <property type="entry name" value="Thiolase-like"/>
    <property type="match status" value="1"/>
</dbReference>
<name>A0A848B9I3_9FIRM</name>